<reference evidence="1 2" key="1">
    <citation type="submission" date="2021-03" db="EMBL/GenBank/DDBJ databases">
        <title>Antimicrobial resistance genes in bacteria isolated from Japanese honey, and their potential for conferring macrolide and lincosamide resistance in the American foulbrood pathogen Paenibacillus larvae.</title>
        <authorList>
            <person name="Okamoto M."/>
            <person name="Kumagai M."/>
            <person name="Kanamori H."/>
            <person name="Takamatsu D."/>
        </authorList>
    </citation>
    <scope>NUCLEOTIDE SEQUENCE [LARGE SCALE GENOMIC DNA]</scope>
    <source>
        <strain evidence="1 2">J8TS2</strain>
    </source>
</reference>
<accession>A0ABQ4KPW4</accession>
<protein>
    <recommendedName>
        <fullName evidence="3">Phage protein</fullName>
    </recommendedName>
</protein>
<comment type="caution">
    <text evidence="1">The sequence shown here is derived from an EMBL/GenBank/DDBJ whole genome shotgun (WGS) entry which is preliminary data.</text>
</comment>
<sequence length="66" mass="8053">MSLNEQDIYEEKVMEWIDDHFVMNEIEIEDFPFFPYGKLIRDENGETMVVLWCVIYGRVDYRLQEA</sequence>
<evidence type="ECO:0000313" key="1">
    <source>
        <dbReference type="EMBL" id="GIN59917.1"/>
    </source>
</evidence>
<dbReference type="RefSeq" id="WP_212967555.1">
    <property type="nucleotide sequence ID" value="NZ_BORB01000070.1"/>
</dbReference>
<gene>
    <name evidence="1" type="ORF">J8TS2_42360</name>
</gene>
<name>A0ABQ4KPW4_9BACI</name>
<evidence type="ECO:0008006" key="3">
    <source>
        <dbReference type="Google" id="ProtNLM"/>
    </source>
</evidence>
<keyword evidence="2" id="KW-1185">Reference proteome</keyword>
<proteinExistence type="predicted"/>
<evidence type="ECO:0000313" key="2">
    <source>
        <dbReference type="Proteomes" id="UP000679950"/>
    </source>
</evidence>
<dbReference type="Proteomes" id="UP000679950">
    <property type="component" value="Unassembled WGS sequence"/>
</dbReference>
<dbReference type="EMBL" id="BORB01000070">
    <property type="protein sequence ID" value="GIN59917.1"/>
    <property type="molecule type" value="Genomic_DNA"/>
</dbReference>
<organism evidence="1 2">
    <name type="scientific">Lederbergia ruris</name>
    <dbReference type="NCBI Taxonomy" id="217495"/>
    <lineage>
        <taxon>Bacteria</taxon>
        <taxon>Bacillati</taxon>
        <taxon>Bacillota</taxon>
        <taxon>Bacilli</taxon>
        <taxon>Bacillales</taxon>
        <taxon>Bacillaceae</taxon>
        <taxon>Lederbergia</taxon>
    </lineage>
</organism>